<sequence>MGGSSSKPQQVKQTPVGPQPTYHQARSQGLPQGNPYVQPAYYTGHGAKKAPVYYAAPQPYAVRPTSYYAAPAYRAPVVAPTYGYAPRPAAPVVATSQSSALALDAADGVIDGKFYGSPVGVSAPTYAAPAPVTYAAPAYVAPTYAAPVVAGTQSSALALDAADGVIDGKYFGSQVAVAAPTYAAPATYAPATYAPAAYAAPTYAAPAPVTYAAPTYAAPVVAGTQSSALALDAADGVIDGKYFGSQVAVAAPSYVPPATFAAPTYAAPTYAAPATVAAPVAYAAPATYAAPSYTSPVVAGSQSSALALDAADGVIDGKYYGSQVAVASPATYMAAAPAAYAPVSYGVPTTAFASSQASALALDAADGVVDGRFYGAPVAVRR</sequence>
<reference evidence="2" key="1">
    <citation type="submission" date="2021-01" db="EMBL/GenBank/DDBJ databases">
        <authorList>
            <person name="Corre E."/>
            <person name="Pelletier E."/>
            <person name="Niang G."/>
            <person name="Scheremetjew M."/>
            <person name="Finn R."/>
            <person name="Kale V."/>
            <person name="Holt S."/>
            <person name="Cochrane G."/>
            <person name="Meng A."/>
            <person name="Brown T."/>
            <person name="Cohen L."/>
        </authorList>
    </citation>
    <scope>NUCLEOTIDE SEQUENCE</scope>
    <source>
        <strain evidence="2">CCMP1594</strain>
    </source>
</reference>
<organism evidence="2">
    <name type="scientific">Eutreptiella gymnastica</name>
    <dbReference type="NCBI Taxonomy" id="73025"/>
    <lineage>
        <taxon>Eukaryota</taxon>
        <taxon>Discoba</taxon>
        <taxon>Euglenozoa</taxon>
        <taxon>Euglenida</taxon>
        <taxon>Spirocuta</taxon>
        <taxon>Euglenophyceae</taxon>
        <taxon>Eutreptiales</taxon>
        <taxon>Eutreptiaceae</taxon>
        <taxon>Eutreptiella</taxon>
    </lineage>
</organism>
<evidence type="ECO:0000256" key="1">
    <source>
        <dbReference type="SAM" id="MobiDB-lite"/>
    </source>
</evidence>
<evidence type="ECO:0000313" key="2">
    <source>
        <dbReference type="EMBL" id="CAE0818934.1"/>
    </source>
</evidence>
<feature type="compositionally biased region" description="Polar residues" evidence="1">
    <location>
        <begin position="1"/>
        <end position="13"/>
    </location>
</feature>
<proteinExistence type="predicted"/>
<dbReference type="EMBL" id="HBJA01086358">
    <property type="protein sequence ID" value="CAE0818934.1"/>
    <property type="molecule type" value="Transcribed_RNA"/>
</dbReference>
<protein>
    <submittedName>
        <fullName evidence="2">Uncharacterized protein</fullName>
    </submittedName>
</protein>
<name>A0A7S4FY33_9EUGL</name>
<dbReference type="AlphaFoldDB" id="A0A7S4FY33"/>
<feature type="compositionally biased region" description="Polar residues" evidence="1">
    <location>
        <begin position="21"/>
        <end position="31"/>
    </location>
</feature>
<gene>
    <name evidence="2" type="ORF">EGYM00163_LOCUS30102</name>
</gene>
<accession>A0A7S4FY33</accession>
<feature type="region of interest" description="Disordered" evidence="1">
    <location>
        <begin position="1"/>
        <end position="37"/>
    </location>
</feature>